<dbReference type="Proteomes" id="UP001303222">
    <property type="component" value="Unassembled WGS sequence"/>
</dbReference>
<sequence>MYLSINMSGVTALAKQNGLICHETAFTQSSVQRVLRLAEWNFFFLYLIPSSSLFRFYPHNPIMLRHVAIHTHDSTVRKSGISFVHLGPSPPSTIECVDPVSIMMSPQVTPTLEPDRHPFIPSVFHGPCDRLMAAQPNNDPTTHHQRNKNKNINAKNRRNTTTTNSCLDNNNDMRETKRKSSIQARNEKCPIVQNRHSKPELSNTRNLTLPLPMKESLWVDFVWLSPRAVTVISAQRKNNTVDPIATFPLLPLTVPKFGETLRKTVTA</sequence>
<protein>
    <submittedName>
        <fullName evidence="2">Uncharacterized protein</fullName>
    </submittedName>
</protein>
<feature type="region of interest" description="Disordered" evidence="1">
    <location>
        <begin position="134"/>
        <end position="184"/>
    </location>
</feature>
<keyword evidence="3" id="KW-1185">Reference proteome</keyword>
<feature type="compositionally biased region" description="Low complexity" evidence="1">
    <location>
        <begin position="150"/>
        <end position="164"/>
    </location>
</feature>
<accession>A0AAN6SDF8</accession>
<dbReference type="AlphaFoldDB" id="A0AAN6SDF8"/>
<proteinExistence type="predicted"/>
<comment type="caution">
    <text evidence="2">The sequence shown here is derived from an EMBL/GenBank/DDBJ whole genome shotgun (WGS) entry which is preliminary data.</text>
</comment>
<reference evidence="2" key="2">
    <citation type="submission" date="2023-06" db="EMBL/GenBank/DDBJ databases">
        <authorList>
            <consortium name="Lawrence Berkeley National Laboratory"/>
            <person name="Mondo S.J."/>
            <person name="Hensen N."/>
            <person name="Bonometti L."/>
            <person name="Westerberg I."/>
            <person name="Brannstrom I.O."/>
            <person name="Guillou S."/>
            <person name="Cros-Aarteil S."/>
            <person name="Calhoun S."/>
            <person name="Haridas S."/>
            <person name="Kuo A."/>
            <person name="Pangilinan J."/>
            <person name="Riley R."/>
            <person name="Labutti K."/>
            <person name="Andreopoulos B."/>
            <person name="Lipzen A."/>
            <person name="Chen C."/>
            <person name="Yanf M."/>
            <person name="Daum C."/>
            <person name="Ng V."/>
            <person name="Clum A."/>
            <person name="Steindorff A."/>
            <person name="Ohm R."/>
            <person name="Martin F."/>
            <person name="Silar P."/>
            <person name="Natvig D."/>
            <person name="Lalanne C."/>
            <person name="Gautier V."/>
            <person name="Ament-Velasquez S.L."/>
            <person name="Kruys A."/>
            <person name="Hutchinson M.I."/>
            <person name="Powell A.J."/>
            <person name="Barry K."/>
            <person name="Miller A.N."/>
            <person name="Grigoriev I.V."/>
            <person name="Debuchy R."/>
            <person name="Gladieux P."/>
            <person name="Thoren M.H."/>
            <person name="Johannesson H."/>
        </authorList>
    </citation>
    <scope>NUCLEOTIDE SEQUENCE</scope>
    <source>
        <strain evidence="2">CBS 626.80</strain>
    </source>
</reference>
<evidence type="ECO:0000313" key="2">
    <source>
        <dbReference type="EMBL" id="KAK3949535.1"/>
    </source>
</evidence>
<reference evidence="2" key="1">
    <citation type="journal article" date="2023" name="Mol. Phylogenet. Evol.">
        <title>Genome-scale phylogeny and comparative genomics of the fungal order Sordariales.</title>
        <authorList>
            <person name="Hensen N."/>
            <person name="Bonometti L."/>
            <person name="Westerberg I."/>
            <person name="Brannstrom I.O."/>
            <person name="Guillou S."/>
            <person name="Cros-Aarteil S."/>
            <person name="Calhoun S."/>
            <person name="Haridas S."/>
            <person name="Kuo A."/>
            <person name="Mondo S."/>
            <person name="Pangilinan J."/>
            <person name="Riley R."/>
            <person name="LaButti K."/>
            <person name="Andreopoulos B."/>
            <person name="Lipzen A."/>
            <person name="Chen C."/>
            <person name="Yan M."/>
            <person name="Daum C."/>
            <person name="Ng V."/>
            <person name="Clum A."/>
            <person name="Steindorff A."/>
            <person name="Ohm R.A."/>
            <person name="Martin F."/>
            <person name="Silar P."/>
            <person name="Natvig D.O."/>
            <person name="Lalanne C."/>
            <person name="Gautier V."/>
            <person name="Ament-Velasquez S.L."/>
            <person name="Kruys A."/>
            <person name="Hutchinson M.I."/>
            <person name="Powell A.J."/>
            <person name="Barry K."/>
            <person name="Miller A.N."/>
            <person name="Grigoriev I.V."/>
            <person name="Debuchy R."/>
            <person name="Gladieux P."/>
            <person name="Hiltunen Thoren M."/>
            <person name="Johannesson H."/>
        </authorList>
    </citation>
    <scope>NUCLEOTIDE SEQUENCE</scope>
    <source>
        <strain evidence="2">CBS 626.80</strain>
    </source>
</reference>
<gene>
    <name evidence="2" type="ORF">QBC32DRAFT_34949</name>
</gene>
<organism evidence="2 3">
    <name type="scientific">Pseudoneurospora amorphoporcata</name>
    <dbReference type="NCBI Taxonomy" id="241081"/>
    <lineage>
        <taxon>Eukaryota</taxon>
        <taxon>Fungi</taxon>
        <taxon>Dikarya</taxon>
        <taxon>Ascomycota</taxon>
        <taxon>Pezizomycotina</taxon>
        <taxon>Sordariomycetes</taxon>
        <taxon>Sordariomycetidae</taxon>
        <taxon>Sordariales</taxon>
        <taxon>Sordariaceae</taxon>
        <taxon>Pseudoneurospora</taxon>
    </lineage>
</organism>
<evidence type="ECO:0000313" key="3">
    <source>
        <dbReference type="Proteomes" id="UP001303222"/>
    </source>
</evidence>
<name>A0AAN6SDF8_9PEZI</name>
<evidence type="ECO:0000256" key="1">
    <source>
        <dbReference type="SAM" id="MobiDB-lite"/>
    </source>
</evidence>
<dbReference type="EMBL" id="MU859210">
    <property type="protein sequence ID" value="KAK3949535.1"/>
    <property type="molecule type" value="Genomic_DNA"/>
</dbReference>